<dbReference type="GO" id="GO:0071949">
    <property type="term" value="F:FAD binding"/>
    <property type="evidence" value="ECO:0007669"/>
    <property type="project" value="InterPro"/>
</dbReference>
<dbReference type="PROSITE" id="PS51387">
    <property type="entry name" value="FAD_PCMH"/>
    <property type="match status" value="1"/>
</dbReference>
<dbReference type="Gene3D" id="3.30.43.10">
    <property type="entry name" value="Uridine Diphospho-n-acetylenolpyruvylglucosamine Reductase, domain 2"/>
    <property type="match status" value="1"/>
</dbReference>
<evidence type="ECO:0000256" key="4">
    <source>
        <dbReference type="ARBA" id="ARBA00022827"/>
    </source>
</evidence>
<dbReference type="PANTHER" id="PTHR43716">
    <property type="entry name" value="D-2-HYDROXYGLUTARATE DEHYDROGENASE, MITOCHONDRIAL"/>
    <property type="match status" value="1"/>
</dbReference>
<dbReference type="Gene3D" id="3.30.70.2740">
    <property type="match status" value="1"/>
</dbReference>
<dbReference type="GO" id="GO:0008762">
    <property type="term" value="F:UDP-N-acetylmuramate dehydrogenase activity"/>
    <property type="evidence" value="ECO:0007669"/>
    <property type="project" value="UniProtKB-EC"/>
</dbReference>
<dbReference type="InterPro" id="IPR004113">
    <property type="entry name" value="FAD-bd_oxidored_4_C"/>
</dbReference>
<dbReference type="GO" id="GO:0005739">
    <property type="term" value="C:mitochondrion"/>
    <property type="evidence" value="ECO:0007669"/>
    <property type="project" value="TreeGrafter"/>
</dbReference>
<keyword evidence="3" id="KW-0285">Flavoprotein</keyword>
<dbReference type="SUPFAM" id="SSF56176">
    <property type="entry name" value="FAD-binding/transporter-associated domain-like"/>
    <property type="match status" value="1"/>
</dbReference>
<dbReference type="InterPro" id="IPR016166">
    <property type="entry name" value="FAD-bd_PCMH"/>
</dbReference>
<name>A0A3R7R2R9_9TRYP</name>
<dbReference type="SUPFAM" id="SSF55103">
    <property type="entry name" value="FAD-linked oxidases, C-terminal domain"/>
    <property type="match status" value="1"/>
</dbReference>
<dbReference type="Pfam" id="PF01565">
    <property type="entry name" value="FAD_binding_4"/>
    <property type="match status" value="1"/>
</dbReference>
<reference evidence="7 8" key="1">
    <citation type="journal article" date="2018" name="BMC Genomics">
        <title>Genomic comparison of Trypanosoma conorhini and Trypanosoma rangeli to Trypanosoma cruzi strains of high and low virulence.</title>
        <authorList>
            <person name="Bradwell K.R."/>
            <person name="Koparde V.N."/>
            <person name="Matveyev A.V."/>
            <person name="Serrano M.G."/>
            <person name="Alves J.M."/>
            <person name="Parikh H."/>
            <person name="Huang B."/>
            <person name="Lee V."/>
            <person name="Espinosa-Alvarez O."/>
            <person name="Ortiz P.A."/>
            <person name="Costa-Martins A.G."/>
            <person name="Teixeira M.M."/>
            <person name="Buck G.A."/>
        </authorList>
    </citation>
    <scope>NUCLEOTIDE SEQUENCE [LARGE SCALE GENOMIC DNA]</scope>
    <source>
        <strain evidence="7 8">025E</strain>
    </source>
</reference>
<protein>
    <submittedName>
        <fullName evidence="7">Actin interacting protein-like protein</fullName>
        <ecNumber evidence="7">1.3.1.98</ecNumber>
    </submittedName>
</protein>
<dbReference type="PANTHER" id="PTHR43716:SF1">
    <property type="entry name" value="D-2-HYDROXYGLUTARATE DEHYDROGENASE, MITOCHONDRIAL"/>
    <property type="match status" value="1"/>
</dbReference>
<dbReference type="InterPro" id="IPR016164">
    <property type="entry name" value="FAD-linked_Oxase-like_C"/>
</dbReference>
<accession>A0A3R7R2R9</accession>
<feature type="domain" description="FAD-binding PCMH-type" evidence="6">
    <location>
        <begin position="67"/>
        <end position="246"/>
    </location>
</feature>
<dbReference type="RefSeq" id="XP_029222939.1">
    <property type="nucleotide sequence ID" value="XM_029376951.1"/>
</dbReference>
<comment type="similarity">
    <text evidence="2">Belongs to the FAD-binding oxidoreductase/transferase type 4 family.</text>
</comment>
<dbReference type="Gene3D" id="3.30.465.10">
    <property type="match status" value="1"/>
</dbReference>
<dbReference type="InterPro" id="IPR051264">
    <property type="entry name" value="FAD-oxidored/transferase_4"/>
</dbReference>
<comment type="cofactor">
    <cofactor evidence="1">
        <name>FAD</name>
        <dbReference type="ChEBI" id="CHEBI:57692"/>
    </cofactor>
</comment>
<dbReference type="EMBL" id="MKKU01001517">
    <property type="protein sequence ID" value="RNE95128.1"/>
    <property type="molecule type" value="Genomic_DNA"/>
</dbReference>
<gene>
    <name evidence="7" type="ORF">Tco025E_10166</name>
</gene>
<evidence type="ECO:0000256" key="1">
    <source>
        <dbReference type="ARBA" id="ARBA00001974"/>
    </source>
</evidence>
<dbReference type="Gene3D" id="3.30.70.2190">
    <property type="match status" value="1"/>
</dbReference>
<organism evidence="7 8">
    <name type="scientific">Trypanosoma conorhini</name>
    <dbReference type="NCBI Taxonomy" id="83891"/>
    <lineage>
        <taxon>Eukaryota</taxon>
        <taxon>Discoba</taxon>
        <taxon>Euglenozoa</taxon>
        <taxon>Kinetoplastea</taxon>
        <taxon>Metakinetoplastina</taxon>
        <taxon>Trypanosomatida</taxon>
        <taxon>Trypanosomatidae</taxon>
        <taxon>Trypanosoma</taxon>
    </lineage>
</organism>
<evidence type="ECO:0000313" key="7">
    <source>
        <dbReference type="EMBL" id="RNE95128.1"/>
    </source>
</evidence>
<evidence type="ECO:0000256" key="3">
    <source>
        <dbReference type="ARBA" id="ARBA00022630"/>
    </source>
</evidence>
<keyword evidence="4" id="KW-0274">FAD</keyword>
<dbReference type="FunFam" id="1.10.45.10:FF:000001">
    <property type="entry name" value="D-lactate dehydrogenase mitochondrial"/>
    <property type="match status" value="1"/>
</dbReference>
<sequence length="518" mass="56344">MSVLSAARQRAAHYASRNPLFAKLNEKHLEYFNNVLAGTCKKEQAPGRLLTGPDRVAAFNRDWLGQVEGECPAVLLPTSTQQVAAIVRYCQAERIGIVPQGGNTGLVYGSSALHDEVILSLQEMNAEPVISAETMSTEAEAGVILEHLQEAAKAHNLLVPITMGSKGSAEIGGVVSTNAGGIHFARYGSMHSNVLGLEVVTAQGEVLDMMSTLRKDNAGYDLKHLFIGSEGTLGVVTRVSLKLYPMPRSAQLALFRLSTFQAVLELYRLAQEHLAECLSAFEVIDGESLIPTPEQELPFTQTSKSEAFRAGRDFTSAYFCVLVETNGSDAEHDLEKLARFVEAAENSPLCASKGVQGSAFEPILSQSLAQTAQLWKVREETPVRLASAGLTYKFDVSFPLDKFYDVVEHVRALVYKGGKFDPDEVLVVGYGHFGDGNIHLNVVDRTRRQGDALDAVLFPSVYEFCAAHSGSISAEHGVGVQKKAYLGLSRKPEVIALMRSLKRMMDPNGILNPYKVLE</sequence>
<dbReference type="InterPro" id="IPR016171">
    <property type="entry name" value="Vanillyl_alc_oxidase_C-sub2"/>
</dbReference>
<dbReference type="AlphaFoldDB" id="A0A3R7R2R9"/>
<evidence type="ECO:0000313" key="8">
    <source>
        <dbReference type="Proteomes" id="UP000284403"/>
    </source>
</evidence>
<proteinExistence type="inferred from homology"/>
<keyword evidence="5 7" id="KW-0560">Oxidoreductase</keyword>
<dbReference type="Proteomes" id="UP000284403">
    <property type="component" value="Unassembled WGS sequence"/>
</dbReference>
<evidence type="ECO:0000256" key="5">
    <source>
        <dbReference type="ARBA" id="ARBA00023002"/>
    </source>
</evidence>
<dbReference type="InterPro" id="IPR016167">
    <property type="entry name" value="FAD-bd_PCMH_sub1"/>
</dbReference>
<dbReference type="Gene3D" id="1.10.45.10">
    <property type="entry name" value="Vanillyl-alcohol Oxidase, Chain A, domain 4"/>
    <property type="match status" value="1"/>
</dbReference>
<dbReference type="OrthoDB" id="5332616at2759"/>
<dbReference type="InterPro" id="IPR036318">
    <property type="entry name" value="FAD-bd_PCMH-like_sf"/>
</dbReference>
<keyword evidence="8" id="KW-1185">Reference proteome</keyword>
<dbReference type="EC" id="1.3.1.98" evidence="7"/>
<evidence type="ECO:0000259" key="6">
    <source>
        <dbReference type="PROSITE" id="PS51387"/>
    </source>
</evidence>
<dbReference type="GeneID" id="40323777"/>
<comment type="caution">
    <text evidence="7">The sequence shown here is derived from an EMBL/GenBank/DDBJ whole genome shotgun (WGS) entry which is preliminary data.</text>
</comment>
<dbReference type="Pfam" id="PF02913">
    <property type="entry name" value="FAD-oxidase_C"/>
    <property type="match status" value="1"/>
</dbReference>
<dbReference type="InterPro" id="IPR016169">
    <property type="entry name" value="FAD-bd_PCMH_sub2"/>
</dbReference>
<dbReference type="InterPro" id="IPR006094">
    <property type="entry name" value="Oxid_FAD_bind_N"/>
</dbReference>
<evidence type="ECO:0000256" key="2">
    <source>
        <dbReference type="ARBA" id="ARBA00008000"/>
    </source>
</evidence>